<evidence type="ECO:0000313" key="4">
    <source>
        <dbReference type="EMBL" id="ABF44750.1"/>
    </source>
</evidence>
<dbReference type="KEGG" id="dge:Dgeo_0447"/>
<evidence type="ECO:0000259" key="3">
    <source>
        <dbReference type="Pfam" id="PF01048"/>
    </source>
</evidence>
<dbReference type="GO" id="GO:0019284">
    <property type="term" value="P:L-methionine salvage from S-adenosylmethionine"/>
    <property type="evidence" value="ECO:0007669"/>
    <property type="project" value="TreeGrafter"/>
</dbReference>
<gene>
    <name evidence="1" type="primary">mqnB</name>
    <name evidence="4" type="ordered locus">Dgeo_0447</name>
</gene>
<dbReference type="STRING" id="319795.Dgeo_0447"/>
<dbReference type="PANTHER" id="PTHR46832:SF2">
    <property type="entry name" value="FUTALOSINE HYDROLASE"/>
    <property type="match status" value="1"/>
</dbReference>
<evidence type="ECO:0000313" key="5">
    <source>
        <dbReference type="Proteomes" id="UP000002431"/>
    </source>
</evidence>
<dbReference type="GO" id="GO:0009234">
    <property type="term" value="P:menaquinone biosynthetic process"/>
    <property type="evidence" value="ECO:0007669"/>
    <property type="project" value="UniProtKB-UniRule"/>
</dbReference>
<dbReference type="InterPro" id="IPR035994">
    <property type="entry name" value="Nucleoside_phosphorylase_sf"/>
</dbReference>
<dbReference type="NCBIfam" id="TIGR03664">
    <property type="entry name" value="fut_nucase"/>
    <property type="match status" value="1"/>
</dbReference>
<dbReference type="InterPro" id="IPR000845">
    <property type="entry name" value="Nucleoside_phosphorylase_d"/>
</dbReference>
<dbReference type="UniPathway" id="UPA00079"/>
<comment type="catalytic activity">
    <reaction evidence="1">
        <text>futalosine + H2O = dehypoxanthine futalosine + hypoxanthine</text>
        <dbReference type="Rhea" id="RHEA:25904"/>
        <dbReference type="ChEBI" id="CHEBI:15377"/>
        <dbReference type="ChEBI" id="CHEBI:17368"/>
        <dbReference type="ChEBI" id="CHEBI:58863"/>
        <dbReference type="ChEBI" id="CHEBI:58864"/>
        <dbReference type="EC" id="3.2.2.26"/>
    </reaction>
</comment>
<dbReference type="GO" id="GO:0005829">
    <property type="term" value="C:cytosol"/>
    <property type="evidence" value="ECO:0007669"/>
    <property type="project" value="TreeGrafter"/>
</dbReference>
<dbReference type="CDD" id="cd17766">
    <property type="entry name" value="futalosine_nucleosidase_MqnB"/>
    <property type="match status" value="1"/>
</dbReference>
<dbReference type="HOGENOM" id="CLU_031248_3_0_0"/>
<dbReference type="Pfam" id="PF01048">
    <property type="entry name" value="PNP_UDP_1"/>
    <property type="match status" value="1"/>
</dbReference>
<proteinExistence type="inferred from homology"/>
<dbReference type="EC" id="3.2.2.26" evidence="1 2"/>
<dbReference type="InterPro" id="IPR019963">
    <property type="entry name" value="FL_hydrolase_MqnB"/>
</dbReference>
<sequence length="224" mass="22593">MKVLIVVATAGEAARLADLPARVEVSGVGPVAAALATQRALAREPFDLAVSAGIGGAYPGSGLEPGDLAVSRVIVQADLGAQDGEHFLDLAALGLSVLPGAAQTGTFAAWDGAAPLAAALGAACGPTLTLSTVTGTAERAAELAQRYPGALTEGMEGAGVAHAALVAGVAALELRGVSNLVGPRDRRSWRIPEALAATRRGLEVLLGEELERWRGKSDLPLDHT</sequence>
<dbReference type="PANTHER" id="PTHR46832">
    <property type="entry name" value="5'-METHYLTHIOADENOSINE/S-ADENOSYLHOMOCYSTEINE NUCLEOSIDASE"/>
    <property type="match status" value="1"/>
</dbReference>
<dbReference type="Gene3D" id="3.40.50.1580">
    <property type="entry name" value="Nucleoside phosphorylase domain"/>
    <property type="match status" value="1"/>
</dbReference>
<accession>Q1J184</accession>
<name>Q1J184_DEIGD</name>
<dbReference type="GO" id="GO:0008930">
    <property type="term" value="F:methylthioadenosine nucleosidase activity"/>
    <property type="evidence" value="ECO:0007669"/>
    <property type="project" value="TreeGrafter"/>
</dbReference>
<dbReference type="AlphaFoldDB" id="Q1J184"/>
<keyword evidence="5" id="KW-1185">Reference proteome</keyword>
<dbReference type="RefSeq" id="WP_011529593.1">
    <property type="nucleotide sequence ID" value="NC_008025.1"/>
</dbReference>
<evidence type="ECO:0000256" key="2">
    <source>
        <dbReference type="NCBIfam" id="TIGR03664"/>
    </source>
</evidence>
<comment type="similarity">
    <text evidence="1">Belongs to the PNP/UDP phosphorylase family. Futalosine hydrolase subfamily.</text>
</comment>
<evidence type="ECO:0000256" key="1">
    <source>
        <dbReference type="HAMAP-Rule" id="MF_00991"/>
    </source>
</evidence>
<keyword evidence="1" id="KW-0378">Hydrolase</keyword>
<keyword evidence="1" id="KW-0474">Menaquinone biosynthesis</keyword>
<dbReference type="EMBL" id="CP000359">
    <property type="protein sequence ID" value="ABF44750.1"/>
    <property type="molecule type" value="Genomic_DNA"/>
</dbReference>
<reference evidence="4" key="1">
    <citation type="submission" date="2006-04" db="EMBL/GenBank/DDBJ databases">
        <title>Complete sequence of chromosome of Deinococcus geothermalis DSM 11300.</title>
        <authorList>
            <consortium name="US DOE Joint Genome Institute"/>
            <person name="Copeland A."/>
            <person name="Lucas S."/>
            <person name="Lapidus A."/>
            <person name="Barry K."/>
            <person name="Detter J.C."/>
            <person name="Glavina del Rio T."/>
            <person name="Hammon N."/>
            <person name="Israni S."/>
            <person name="Dalin E."/>
            <person name="Tice H."/>
            <person name="Pitluck S."/>
            <person name="Brettin T."/>
            <person name="Bruce D."/>
            <person name="Han C."/>
            <person name="Tapia R."/>
            <person name="Saunders E."/>
            <person name="Gilna P."/>
            <person name="Schmutz J."/>
            <person name="Larimer F."/>
            <person name="Land M."/>
            <person name="Hauser L."/>
            <person name="Kyrpides N."/>
            <person name="Kim E."/>
            <person name="Daly M.J."/>
            <person name="Fredrickson J.K."/>
            <person name="Makarova K.S."/>
            <person name="Gaidamakova E.K."/>
            <person name="Zhai M."/>
            <person name="Richardson P."/>
        </authorList>
    </citation>
    <scope>NUCLEOTIDE SEQUENCE</scope>
    <source>
        <strain evidence="4">DSM 11300</strain>
    </source>
</reference>
<comment type="function">
    <text evidence="1">Catalyzes the hydrolysis of futalosine (FL) to dehypoxanthine futalosine (DHFL) and hypoxanthine, a step in the biosynthesis of menaquinone (MK, vitamin K2).</text>
</comment>
<comment type="pathway">
    <text evidence="1">Quinol/quinone metabolism; menaquinone biosynthesis.</text>
</comment>
<organism evidence="4 5">
    <name type="scientific">Deinococcus geothermalis (strain DSM 11300 / CIP 105573 / AG-3a)</name>
    <dbReference type="NCBI Taxonomy" id="319795"/>
    <lineage>
        <taxon>Bacteria</taxon>
        <taxon>Thermotogati</taxon>
        <taxon>Deinococcota</taxon>
        <taxon>Deinococci</taxon>
        <taxon>Deinococcales</taxon>
        <taxon>Deinococcaceae</taxon>
        <taxon>Deinococcus</taxon>
    </lineage>
</organism>
<feature type="domain" description="Nucleoside phosphorylase" evidence="3">
    <location>
        <begin position="20"/>
        <end position="195"/>
    </location>
</feature>
<dbReference type="Proteomes" id="UP000002431">
    <property type="component" value="Chromosome"/>
</dbReference>
<dbReference type="GO" id="GO:0009116">
    <property type="term" value="P:nucleoside metabolic process"/>
    <property type="evidence" value="ECO:0007669"/>
    <property type="project" value="InterPro"/>
</dbReference>
<dbReference type="SUPFAM" id="SSF53167">
    <property type="entry name" value="Purine and uridine phosphorylases"/>
    <property type="match status" value="1"/>
</dbReference>
<dbReference type="eggNOG" id="COG0775">
    <property type="taxonomic scope" value="Bacteria"/>
</dbReference>
<protein>
    <recommendedName>
        <fullName evidence="1 2">Futalosine hydrolase</fullName>
        <shortName evidence="1">FL hydrolase</shortName>
        <ecNumber evidence="1 2">3.2.2.26</ecNumber>
    </recommendedName>
    <alternativeName>
        <fullName evidence="1">Futalosine nucleosidase</fullName>
    </alternativeName>
    <alternativeName>
        <fullName evidence="1">Menaquinone biosynthetic enzyme MqnB</fullName>
    </alternativeName>
</protein>
<dbReference type="GO" id="GO:0008782">
    <property type="term" value="F:adenosylhomocysteine nucleosidase activity"/>
    <property type="evidence" value="ECO:0007669"/>
    <property type="project" value="TreeGrafter"/>
</dbReference>
<dbReference type="HAMAP" id="MF_00991">
    <property type="entry name" value="MqnB"/>
    <property type="match status" value="1"/>
</dbReference>